<accession>A0AAW0A535</accession>
<evidence type="ECO:0000313" key="3">
    <source>
        <dbReference type="Proteomes" id="UP001362999"/>
    </source>
</evidence>
<feature type="compositionally biased region" description="Basic and acidic residues" evidence="1">
    <location>
        <begin position="173"/>
        <end position="183"/>
    </location>
</feature>
<dbReference type="EMBL" id="JAWWNJ010000083">
    <property type="protein sequence ID" value="KAK7001269.1"/>
    <property type="molecule type" value="Genomic_DNA"/>
</dbReference>
<reference evidence="2 3" key="1">
    <citation type="journal article" date="2024" name="J Genomics">
        <title>Draft genome sequencing and assembly of Favolaschia claudopus CIRM-BRFM 2984 isolated from oak limbs.</title>
        <authorList>
            <person name="Navarro D."/>
            <person name="Drula E."/>
            <person name="Chaduli D."/>
            <person name="Cazenave R."/>
            <person name="Ahrendt S."/>
            <person name="Wang J."/>
            <person name="Lipzen A."/>
            <person name="Daum C."/>
            <person name="Barry K."/>
            <person name="Grigoriev I.V."/>
            <person name="Favel A."/>
            <person name="Rosso M.N."/>
            <person name="Martin F."/>
        </authorList>
    </citation>
    <scope>NUCLEOTIDE SEQUENCE [LARGE SCALE GENOMIC DNA]</scope>
    <source>
        <strain evidence="2 3">CIRM-BRFM 2984</strain>
    </source>
</reference>
<sequence>MTGSLYTYDRDGAQRRAFLSAMRRPWASRDIWTQSRTTQLGGKTACDTVDLVVPTRPDYSSKEHPDSSNFPLVYGIREDRPSVAAVEATSPPPTRILTDVYPHETRALSGLNANLTYSEEGTSQASQQPLRGFDALVLAFMLIVYNHNGQESRMLIPPQRHDCNRKGRVMKKPPGERTSDNLPDRAQPFYGDGTTAGFFFANRGASRQWSKPSQSHFRWRSPNLSLMCQLFLSNAGRPLFELQQGLEVGLQSLNEKA</sequence>
<evidence type="ECO:0000313" key="2">
    <source>
        <dbReference type="EMBL" id="KAK7001269.1"/>
    </source>
</evidence>
<keyword evidence="3" id="KW-1185">Reference proteome</keyword>
<organism evidence="2 3">
    <name type="scientific">Favolaschia claudopus</name>
    <dbReference type="NCBI Taxonomy" id="2862362"/>
    <lineage>
        <taxon>Eukaryota</taxon>
        <taxon>Fungi</taxon>
        <taxon>Dikarya</taxon>
        <taxon>Basidiomycota</taxon>
        <taxon>Agaricomycotina</taxon>
        <taxon>Agaricomycetes</taxon>
        <taxon>Agaricomycetidae</taxon>
        <taxon>Agaricales</taxon>
        <taxon>Marasmiineae</taxon>
        <taxon>Mycenaceae</taxon>
        <taxon>Favolaschia</taxon>
    </lineage>
</organism>
<dbReference type="Proteomes" id="UP001362999">
    <property type="component" value="Unassembled WGS sequence"/>
</dbReference>
<protein>
    <submittedName>
        <fullName evidence="2">Uncharacterized protein</fullName>
    </submittedName>
</protein>
<feature type="region of interest" description="Disordered" evidence="1">
    <location>
        <begin position="164"/>
        <end position="186"/>
    </location>
</feature>
<gene>
    <name evidence="2" type="ORF">R3P38DRAFT_2795786</name>
</gene>
<evidence type="ECO:0000256" key="1">
    <source>
        <dbReference type="SAM" id="MobiDB-lite"/>
    </source>
</evidence>
<comment type="caution">
    <text evidence="2">The sequence shown here is derived from an EMBL/GenBank/DDBJ whole genome shotgun (WGS) entry which is preliminary data.</text>
</comment>
<name>A0AAW0A535_9AGAR</name>
<dbReference type="AlphaFoldDB" id="A0AAW0A535"/>
<proteinExistence type="predicted"/>